<feature type="region of interest" description="Disordered" evidence="1">
    <location>
        <begin position="60"/>
        <end position="119"/>
    </location>
</feature>
<evidence type="ECO:0000313" key="2">
    <source>
        <dbReference type="EMBL" id="MED6106248.1"/>
    </source>
</evidence>
<dbReference type="Proteomes" id="UP001341840">
    <property type="component" value="Unassembled WGS sequence"/>
</dbReference>
<accession>A0ABU6Q331</accession>
<keyword evidence="3" id="KW-1185">Reference proteome</keyword>
<comment type="caution">
    <text evidence="2">The sequence shown here is derived from an EMBL/GenBank/DDBJ whole genome shotgun (WGS) entry which is preliminary data.</text>
</comment>
<dbReference type="EMBL" id="JASCZI010000006">
    <property type="protein sequence ID" value="MED6106248.1"/>
    <property type="molecule type" value="Genomic_DNA"/>
</dbReference>
<sequence length="144" mass="15521">MELLQPTYFQVASYTASGVLLPTHTLLFDFNLQAEAVTRGNKLGDSRSFGELGVAMATTPPSVSPHVFERVPDPDPHVGEALRPDDSDEESEFIEGYSDDDSGPVPPPKGGTSISGTHQYPPHLANLNFNALSVPVRRDRGSIC</sequence>
<evidence type="ECO:0000256" key="1">
    <source>
        <dbReference type="SAM" id="MobiDB-lite"/>
    </source>
</evidence>
<gene>
    <name evidence="2" type="ORF">PIB30_003207</name>
</gene>
<feature type="compositionally biased region" description="Basic and acidic residues" evidence="1">
    <location>
        <begin position="67"/>
        <end position="85"/>
    </location>
</feature>
<evidence type="ECO:0000313" key="3">
    <source>
        <dbReference type="Proteomes" id="UP001341840"/>
    </source>
</evidence>
<feature type="compositionally biased region" description="Acidic residues" evidence="1">
    <location>
        <begin position="86"/>
        <end position="102"/>
    </location>
</feature>
<reference evidence="2 3" key="1">
    <citation type="journal article" date="2023" name="Plants (Basel)">
        <title>Bridging the Gap: Combining Genomics and Transcriptomics Approaches to Understand Stylosanthes scabra, an Orphan Legume from the Brazilian Caatinga.</title>
        <authorList>
            <person name="Ferreira-Neto J.R.C."/>
            <person name="da Silva M.D."/>
            <person name="Binneck E."/>
            <person name="de Melo N.F."/>
            <person name="da Silva R.H."/>
            <person name="de Melo A.L.T.M."/>
            <person name="Pandolfi V."/>
            <person name="Bustamante F.O."/>
            <person name="Brasileiro-Vidal A.C."/>
            <person name="Benko-Iseppon A.M."/>
        </authorList>
    </citation>
    <scope>NUCLEOTIDE SEQUENCE [LARGE SCALE GENOMIC DNA]</scope>
    <source>
        <tissue evidence="2">Leaves</tissue>
    </source>
</reference>
<organism evidence="2 3">
    <name type="scientific">Stylosanthes scabra</name>
    <dbReference type="NCBI Taxonomy" id="79078"/>
    <lineage>
        <taxon>Eukaryota</taxon>
        <taxon>Viridiplantae</taxon>
        <taxon>Streptophyta</taxon>
        <taxon>Embryophyta</taxon>
        <taxon>Tracheophyta</taxon>
        <taxon>Spermatophyta</taxon>
        <taxon>Magnoliopsida</taxon>
        <taxon>eudicotyledons</taxon>
        <taxon>Gunneridae</taxon>
        <taxon>Pentapetalae</taxon>
        <taxon>rosids</taxon>
        <taxon>fabids</taxon>
        <taxon>Fabales</taxon>
        <taxon>Fabaceae</taxon>
        <taxon>Papilionoideae</taxon>
        <taxon>50 kb inversion clade</taxon>
        <taxon>dalbergioids sensu lato</taxon>
        <taxon>Dalbergieae</taxon>
        <taxon>Pterocarpus clade</taxon>
        <taxon>Stylosanthes</taxon>
    </lineage>
</organism>
<proteinExistence type="predicted"/>
<protein>
    <submittedName>
        <fullName evidence="2">Uncharacterized protein</fullName>
    </submittedName>
</protein>
<name>A0ABU6Q331_9FABA</name>